<gene>
    <name evidence="2" type="ORF">RJ641_000247</name>
</gene>
<keyword evidence="3" id="KW-1185">Reference proteome</keyword>
<sequence>MWKSRFTGEMDPLNPNQGSNALHLTKDGAASSHSRDRWMNRGCEEKKVAVHEEIKRMNQLPANSTYATHRLRRTASQDEELELLFAGFICGYNPEVDYHVKAIPVLQMRSHISPFSVAITICTHLLIISIFPSDDGYFCPSFYSFITCVKEGERGFQIQSQIDRRVPDAVELGSAAVVGADLSEREGVVLQGTALDSGEI</sequence>
<evidence type="ECO:0000256" key="1">
    <source>
        <dbReference type="SAM" id="MobiDB-lite"/>
    </source>
</evidence>
<dbReference type="AlphaFoldDB" id="A0AAN8WBL1"/>
<dbReference type="Proteomes" id="UP001370490">
    <property type="component" value="Unassembled WGS sequence"/>
</dbReference>
<reference evidence="2 3" key="1">
    <citation type="submission" date="2023-12" db="EMBL/GenBank/DDBJ databases">
        <title>A high-quality genome assembly for Dillenia turbinata (Dilleniales).</title>
        <authorList>
            <person name="Chanderbali A."/>
        </authorList>
    </citation>
    <scope>NUCLEOTIDE SEQUENCE [LARGE SCALE GENOMIC DNA]</scope>
    <source>
        <strain evidence="2">LSX21</strain>
        <tissue evidence="2">Leaf</tissue>
    </source>
</reference>
<evidence type="ECO:0000313" key="2">
    <source>
        <dbReference type="EMBL" id="KAK6946774.1"/>
    </source>
</evidence>
<comment type="caution">
    <text evidence="2">The sequence shown here is derived from an EMBL/GenBank/DDBJ whole genome shotgun (WGS) entry which is preliminary data.</text>
</comment>
<evidence type="ECO:0000313" key="3">
    <source>
        <dbReference type="Proteomes" id="UP001370490"/>
    </source>
</evidence>
<proteinExistence type="predicted"/>
<protein>
    <submittedName>
        <fullName evidence="2">Uncharacterized protein</fullName>
    </submittedName>
</protein>
<feature type="region of interest" description="Disordered" evidence="1">
    <location>
        <begin position="1"/>
        <end position="24"/>
    </location>
</feature>
<name>A0AAN8WBL1_9MAGN</name>
<accession>A0AAN8WBL1</accession>
<organism evidence="2 3">
    <name type="scientific">Dillenia turbinata</name>
    <dbReference type="NCBI Taxonomy" id="194707"/>
    <lineage>
        <taxon>Eukaryota</taxon>
        <taxon>Viridiplantae</taxon>
        <taxon>Streptophyta</taxon>
        <taxon>Embryophyta</taxon>
        <taxon>Tracheophyta</taxon>
        <taxon>Spermatophyta</taxon>
        <taxon>Magnoliopsida</taxon>
        <taxon>eudicotyledons</taxon>
        <taxon>Gunneridae</taxon>
        <taxon>Pentapetalae</taxon>
        <taxon>Dilleniales</taxon>
        <taxon>Dilleniaceae</taxon>
        <taxon>Dillenia</taxon>
    </lineage>
</organism>
<dbReference type="EMBL" id="JBAMMX010000001">
    <property type="protein sequence ID" value="KAK6946774.1"/>
    <property type="molecule type" value="Genomic_DNA"/>
</dbReference>